<evidence type="ECO:0000256" key="1">
    <source>
        <dbReference type="SAM" id="MobiDB-lite"/>
    </source>
</evidence>
<sequence length="90" mass="10152">MIRVPATSSVHNSITASDGNRVRKDKNGGMAICLFKVSNSKYEGSGNFLVVTTDFAFHTEKNGDLHGSFIQIWRRDGDGYTIYHDEYQMF</sequence>
<dbReference type="Gene3D" id="3.10.450.50">
    <property type="match status" value="1"/>
</dbReference>
<feature type="region of interest" description="Disordered" evidence="1">
    <location>
        <begin position="1"/>
        <end position="24"/>
    </location>
</feature>
<evidence type="ECO:0000313" key="3">
    <source>
        <dbReference type="Proteomes" id="UP000053660"/>
    </source>
</evidence>
<name>A0A0B1TIB4_OESDE</name>
<keyword evidence="3" id="KW-1185">Reference proteome</keyword>
<organism evidence="2 3">
    <name type="scientific">Oesophagostomum dentatum</name>
    <name type="common">Nodular worm</name>
    <dbReference type="NCBI Taxonomy" id="61180"/>
    <lineage>
        <taxon>Eukaryota</taxon>
        <taxon>Metazoa</taxon>
        <taxon>Ecdysozoa</taxon>
        <taxon>Nematoda</taxon>
        <taxon>Chromadorea</taxon>
        <taxon>Rhabditida</taxon>
        <taxon>Rhabditina</taxon>
        <taxon>Rhabditomorpha</taxon>
        <taxon>Strongyloidea</taxon>
        <taxon>Strongylidae</taxon>
        <taxon>Oesophagostomum</taxon>
    </lineage>
</organism>
<accession>A0A0B1TIB4</accession>
<dbReference type="AlphaFoldDB" id="A0A0B1TIB4"/>
<dbReference type="OrthoDB" id="5793381at2759"/>
<proteinExistence type="predicted"/>
<feature type="compositionally biased region" description="Polar residues" evidence="1">
    <location>
        <begin position="1"/>
        <end position="18"/>
    </location>
</feature>
<dbReference type="Proteomes" id="UP000053660">
    <property type="component" value="Unassembled WGS sequence"/>
</dbReference>
<dbReference type="EMBL" id="KN549542">
    <property type="protein sequence ID" value="KHJ96999.1"/>
    <property type="molecule type" value="Genomic_DNA"/>
</dbReference>
<protein>
    <recommendedName>
        <fullName evidence="4">DUF4440 domain-containing protein</fullName>
    </recommendedName>
</protein>
<gene>
    <name evidence="2" type="ORF">OESDEN_03032</name>
</gene>
<evidence type="ECO:0000313" key="2">
    <source>
        <dbReference type="EMBL" id="KHJ96999.1"/>
    </source>
</evidence>
<reference evidence="2 3" key="1">
    <citation type="submission" date="2014-03" db="EMBL/GenBank/DDBJ databases">
        <title>Draft genome of the hookworm Oesophagostomum dentatum.</title>
        <authorList>
            <person name="Mitreva M."/>
        </authorList>
    </citation>
    <scope>NUCLEOTIDE SEQUENCE [LARGE SCALE GENOMIC DNA]</scope>
    <source>
        <strain evidence="2 3">OD-Hann</strain>
    </source>
</reference>
<evidence type="ECO:0008006" key="4">
    <source>
        <dbReference type="Google" id="ProtNLM"/>
    </source>
</evidence>